<protein>
    <submittedName>
        <fullName evidence="2">Uncharacterized protein</fullName>
    </submittedName>
</protein>
<keyword evidence="1" id="KW-0472">Membrane</keyword>
<proteinExistence type="predicted"/>
<evidence type="ECO:0000313" key="3">
    <source>
        <dbReference type="Proteomes" id="UP001179121"/>
    </source>
</evidence>
<dbReference type="RefSeq" id="WP_289267731.1">
    <property type="nucleotide sequence ID" value="NZ_OX365700.1"/>
</dbReference>
<feature type="transmembrane region" description="Helical" evidence="1">
    <location>
        <begin position="107"/>
        <end position="133"/>
    </location>
</feature>
<dbReference type="AlphaFoldDB" id="A0AA86MXA6"/>
<dbReference type="EMBL" id="OX365700">
    <property type="protein sequence ID" value="CAI4030761.1"/>
    <property type="molecule type" value="Genomic_DNA"/>
</dbReference>
<evidence type="ECO:0000313" key="2">
    <source>
        <dbReference type="EMBL" id="CAI4030761.1"/>
    </source>
</evidence>
<evidence type="ECO:0000256" key="1">
    <source>
        <dbReference type="SAM" id="Phobius"/>
    </source>
</evidence>
<keyword evidence="1" id="KW-1133">Transmembrane helix</keyword>
<name>A0AA86MXA6_9BACT</name>
<dbReference type="InterPro" id="IPR046052">
    <property type="entry name" value="DUF6010"/>
</dbReference>
<keyword evidence="1" id="KW-0812">Transmembrane</keyword>
<accession>A0AA86MXA6</accession>
<feature type="transmembrane region" description="Helical" evidence="1">
    <location>
        <begin position="77"/>
        <end position="95"/>
    </location>
</feature>
<dbReference type="Pfam" id="PF19473">
    <property type="entry name" value="DUF6010"/>
    <property type="match status" value="1"/>
</dbReference>
<reference evidence="2" key="1">
    <citation type="submission" date="2022-10" db="EMBL/GenBank/DDBJ databases">
        <authorList>
            <person name="Koch H."/>
        </authorList>
    </citation>
    <scope>NUCLEOTIDE SEQUENCE</scope>
    <source>
        <strain evidence="2">DNF</strain>
    </source>
</reference>
<sequence length="182" mass="20069">MTKDVCELHKKRLPPALFSSLLSLTRNRPARIKNVNWVGSSFDTARRYLMAVVVGVLLAIAIAALAKFTRFDEDRSFYATVLVVIASYYVLFAVLDGSSHVLVWELVIAIAFSMVAIIGALFLPTLVGTGIIAHGLFDLVHDVIIENSGVPTWWPSFCGSLDVLLGLWVITSLRSRLTCSMR</sequence>
<feature type="transmembrane region" description="Helical" evidence="1">
    <location>
        <begin position="48"/>
        <end position="65"/>
    </location>
</feature>
<organism evidence="2 3">
    <name type="scientific">Nitrospira tepida</name>
    <dbReference type="NCBI Taxonomy" id="2973512"/>
    <lineage>
        <taxon>Bacteria</taxon>
        <taxon>Pseudomonadati</taxon>
        <taxon>Nitrospirota</taxon>
        <taxon>Nitrospiria</taxon>
        <taxon>Nitrospirales</taxon>
        <taxon>Nitrospiraceae</taxon>
        <taxon>Nitrospira</taxon>
    </lineage>
</organism>
<gene>
    <name evidence="2" type="ORF">DNFV4_01191</name>
</gene>
<dbReference type="KEGG" id="nti:DNFV4_01191"/>
<keyword evidence="3" id="KW-1185">Reference proteome</keyword>
<dbReference type="Proteomes" id="UP001179121">
    <property type="component" value="Chromosome"/>
</dbReference>
<feature type="transmembrane region" description="Helical" evidence="1">
    <location>
        <begin position="153"/>
        <end position="173"/>
    </location>
</feature>